<dbReference type="InterPro" id="IPR009241">
    <property type="entry name" value="HigB-like"/>
</dbReference>
<dbReference type="EMBL" id="AP022345">
    <property type="protein sequence ID" value="BBU69333.1"/>
    <property type="molecule type" value="Genomic_DNA"/>
</dbReference>
<sequence>MTGKNKLAQTYQGWYSEIMKPTLDVRFFVTNSGSEPVREWLKDLPAIERKVIGEDIKTVQLGWPLGMPLVRNLDDGIWEVRIKLENRIVRVLFALDKSTMVLLHGFIKKQQATPKPDLDLAKDRLKQLKRRA</sequence>
<name>A0A679HTC2_9RHOO</name>
<keyword evidence="2" id="KW-1185">Reference proteome</keyword>
<evidence type="ECO:0000313" key="1">
    <source>
        <dbReference type="EMBL" id="BBU69333.1"/>
    </source>
</evidence>
<dbReference type="Proteomes" id="UP000463961">
    <property type="component" value="Chromosome"/>
</dbReference>
<dbReference type="Pfam" id="PF05973">
    <property type="entry name" value="Gp49"/>
    <property type="match status" value="1"/>
</dbReference>
<evidence type="ECO:0000313" key="2">
    <source>
        <dbReference type="Proteomes" id="UP000463961"/>
    </source>
</evidence>
<dbReference type="AlphaFoldDB" id="A0A679HTC2"/>
<gene>
    <name evidence="1" type="ORF">ICHIAU1_16160</name>
</gene>
<dbReference type="RefSeq" id="WP_207105414.1">
    <property type="nucleotide sequence ID" value="NZ_AP022345.1"/>
</dbReference>
<organism evidence="1 2">
    <name type="scientific">Fluviibacter phosphoraccumulans</name>
    <dbReference type="NCBI Taxonomy" id="1751046"/>
    <lineage>
        <taxon>Bacteria</taxon>
        <taxon>Pseudomonadati</taxon>
        <taxon>Pseudomonadota</taxon>
        <taxon>Betaproteobacteria</taxon>
        <taxon>Rhodocyclales</taxon>
        <taxon>Fluviibacteraceae</taxon>
        <taxon>Fluviibacter</taxon>
    </lineage>
</organism>
<accession>A0A679HTC2</accession>
<protein>
    <submittedName>
        <fullName evidence="1">Uncharacterized protein</fullName>
    </submittedName>
</protein>
<proteinExistence type="predicted"/>
<reference evidence="2" key="1">
    <citation type="submission" date="2020-01" db="EMBL/GenBank/DDBJ databases">
        <title>Phosphoaccumulans saitamaens gen. nov., sp. nov., a polyphosphate accumulating bacterium isolated from surface river water.</title>
        <authorList>
            <person name="Watanabe K."/>
            <person name="Suda W."/>
        </authorList>
    </citation>
    <scope>NUCLEOTIDE SEQUENCE [LARGE SCALE GENOMIC DNA]</scope>
    <source>
        <strain evidence="2">ICHIAU1</strain>
    </source>
</reference>